<sequence length="166" mass="18732">MRDPNERPFSTAWTILSLVLFLAIELLIGTWLGPLIAGKYVSPMFHYQVQMLMHLLALYFGGVVVGVVSPGRRLMEPAVGAFLSVVITFLMSFFMPTWFLHFNVTKVLVGGGIGFGLGLLGAWHGERWMGNLPPDELKQTTRGRLRSAMWQDELDGLPRIDRDRER</sequence>
<protein>
    <submittedName>
        <fullName evidence="2">Uncharacterized protein</fullName>
    </submittedName>
</protein>
<evidence type="ECO:0000256" key="1">
    <source>
        <dbReference type="SAM" id="Phobius"/>
    </source>
</evidence>
<name>A0A2W5VXR7_9BACT</name>
<dbReference type="EMBL" id="QFQP01000005">
    <property type="protein sequence ID" value="PZR15481.1"/>
    <property type="molecule type" value="Genomic_DNA"/>
</dbReference>
<keyword evidence="1" id="KW-0472">Membrane</keyword>
<gene>
    <name evidence="2" type="ORF">DI536_08515</name>
</gene>
<dbReference type="Proteomes" id="UP000249061">
    <property type="component" value="Unassembled WGS sequence"/>
</dbReference>
<evidence type="ECO:0000313" key="3">
    <source>
        <dbReference type="Proteomes" id="UP000249061"/>
    </source>
</evidence>
<dbReference type="AlphaFoldDB" id="A0A2W5VXR7"/>
<evidence type="ECO:0000313" key="2">
    <source>
        <dbReference type="EMBL" id="PZR15481.1"/>
    </source>
</evidence>
<keyword evidence="1" id="KW-1133">Transmembrane helix</keyword>
<feature type="transmembrane region" description="Helical" evidence="1">
    <location>
        <begin position="12"/>
        <end position="32"/>
    </location>
</feature>
<reference evidence="2 3" key="1">
    <citation type="submission" date="2017-08" db="EMBL/GenBank/DDBJ databases">
        <title>Infants hospitalized years apart are colonized by the same room-sourced microbial strains.</title>
        <authorList>
            <person name="Brooks B."/>
            <person name="Olm M.R."/>
            <person name="Firek B.A."/>
            <person name="Baker R."/>
            <person name="Thomas B.C."/>
            <person name="Morowitz M.J."/>
            <person name="Banfield J.F."/>
        </authorList>
    </citation>
    <scope>NUCLEOTIDE SEQUENCE [LARGE SCALE GENOMIC DNA]</scope>
    <source>
        <strain evidence="2">S2_003_000_R2_14</strain>
    </source>
</reference>
<proteinExistence type="predicted"/>
<feature type="transmembrane region" description="Helical" evidence="1">
    <location>
        <begin position="107"/>
        <end position="123"/>
    </location>
</feature>
<comment type="caution">
    <text evidence="2">The sequence shown here is derived from an EMBL/GenBank/DDBJ whole genome shotgun (WGS) entry which is preliminary data.</text>
</comment>
<feature type="transmembrane region" description="Helical" evidence="1">
    <location>
        <begin position="81"/>
        <end position="101"/>
    </location>
</feature>
<organism evidence="2 3">
    <name type="scientific">Archangium gephyra</name>
    <dbReference type="NCBI Taxonomy" id="48"/>
    <lineage>
        <taxon>Bacteria</taxon>
        <taxon>Pseudomonadati</taxon>
        <taxon>Myxococcota</taxon>
        <taxon>Myxococcia</taxon>
        <taxon>Myxococcales</taxon>
        <taxon>Cystobacterineae</taxon>
        <taxon>Archangiaceae</taxon>
        <taxon>Archangium</taxon>
    </lineage>
</organism>
<accession>A0A2W5VXR7</accession>
<keyword evidence="1" id="KW-0812">Transmembrane</keyword>
<feature type="transmembrane region" description="Helical" evidence="1">
    <location>
        <begin position="52"/>
        <end position="69"/>
    </location>
</feature>